<accession>A2DHS8</accession>
<dbReference type="PANTHER" id="PTHR46155:SF1">
    <property type="entry name" value="BIFUNCTIONAL INHIBITOR_LIPID-TRANSFER PROTEIN_SEED STORAGE 2S ALBUMIN SUPERFAMILY PROTEIN"/>
    <property type="match status" value="1"/>
</dbReference>
<dbReference type="Proteomes" id="UP000001542">
    <property type="component" value="Unassembled WGS sequence"/>
</dbReference>
<gene>
    <name evidence="3" type="ORF">TVAG_366340</name>
</gene>
<dbReference type="InParanoid" id="A2DHS8"/>
<feature type="transmembrane region" description="Helical" evidence="2">
    <location>
        <begin position="550"/>
        <end position="575"/>
    </location>
</feature>
<name>A2DHS8_TRIV3</name>
<dbReference type="RefSeq" id="XP_001581112.1">
    <property type="nucleotide sequence ID" value="XM_001581062.1"/>
</dbReference>
<organism evidence="3 4">
    <name type="scientific">Trichomonas vaginalis (strain ATCC PRA-98 / G3)</name>
    <dbReference type="NCBI Taxonomy" id="412133"/>
    <lineage>
        <taxon>Eukaryota</taxon>
        <taxon>Metamonada</taxon>
        <taxon>Parabasalia</taxon>
        <taxon>Trichomonadida</taxon>
        <taxon>Trichomonadidae</taxon>
        <taxon>Trichomonas</taxon>
    </lineage>
</organism>
<dbReference type="EMBL" id="DS113201">
    <property type="protein sequence ID" value="EAY20126.1"/>
    <property type="molecule type" value="Genomic_DNA"/>
</dbReference>
<dbReference type="VEuPathDB" id="TrichDB:TVAGG3_0303460"/>
<dbReference type="OrthoDB" id="6153212at2759"/>
<dbReference type="KEGG" id="tva:5465660"/>
<feature type="region of interest" description="Disordered" evidence="1">
    <location>
        <begin position="340"/>
        <end position="364"/>
    </location>
</feature>
<dbReference type="AlphaFoldDB" id="A2DHS8"/>
<keyword evidence="2" id="KW-0812">Transmembrane</keyword>
<proteinExistence type="predicted"/>
<dbReference type="PANTHER" id="PTHR46155">
    <property type="entry name" value="BIFUNCTIONAL INHIBITOR/LIPID-TRANSFER PROTEIN/SEED STORAGE 2S ALBUMIN SUPERFAMILY PROTEIN"/>
    <property type="match status" value="1"/>
</dbReference>
<keyword evidence="2" id="KW-1133">Transmembrane helix</keyword>
<evidence type="ECO:0000313" key="4">
    <source>
        <dbReference type="Proteomes" id="UP000001542"/>
    </source>
</evidence>
<evidence type="ECO:0000256" key="2">
    <source>
        <dbReference type="SAM" id="Phobius"/>
    </source>
</evidence>
<protein>
    <submittedName>
        <fullName evidence="3">Uncharacterized protein</fullName>
    </submittedName>
</protein>
<reference evidence="3" key="1">
    <citation type="submission" date="2006-10" db="EMBL/GenBank/DDBJ databases">
        <authorList>
            <person name="Amadeo P."/>
            <person name="Zhao Q."/>
            <person name="Wortman J."/>
            <person name="Fraser-Liggett C."/>
            <person name="Carlton J."/>
        </authorList>
    </citation>
    <scope>NUCLEOTIDE SEQUENCE</scope>
    <source>
        <strain evidence="3">G3</strain>
    </source>
</reference>
<keyword evidence="2" id="KW-0472">Membrane</keyword>
<reference evidence="3" key="2">
    <citation type="journal article" date="2007" name="Science">
        <title>Draft genome sequence of the sexually transmitted pathogen Trichomonas vaginalis.</title>
        <authorList>
            <person name="Carlton J.M."/>
            <person name="Hirt R.P."/>
            <person name="Silva J.C."/>
            <person name="Delcher A.L."/>
            <person name="Schatz M."/>
            <person name="Zhao Q."/>
            <person name="Wortman J.R."/>
            <person name="Bidwell S.L."/>
            <person name="Alsmark U.C.M."/>
            <person name="Besteiro S."/>
            <person name="Sicheritz-Ponten T."/>
            <person name="Noel C.J."/>
            <person name="Dacks J.B."/>
            <person name="Foster P.G."/>
            <person name="Simillion C."/>
            <person name="Van de Peer Y."/>
            <person name="Miranda-Saavedra D."/>
            <person name="Barton G.J."/>
            <person name="Westrop G.D."/>
            <person name="Mueller S."/>
            <person name="Dessi D."/>
            <person name="Fiori P.L."/>
            <person name="Ren Q."/>
            <person name="Paulsen I."/>
            <person name="Zhang H."/>
            <person name="Bastida-Corcuera F.D."/>
            <person name="Simoes-Barbosa A."/>
            <person name="Brown M.T."/>
            <person name="Hayes R.D."/>
            <person name="Mukherjee M."/>
            <person name="Okumura C.Y."/>
            <person name="Schneider R."/>
            <person name="Smith A.J."/>
            <person name="Vanacova S."/>
            <person name="Villalvazo M."/>
            <person name="Haas B.J."/>
            <person name="Pertea M."/>
            <person name="Feldblyum T.V."/>
            <person name="Utterback T.R."/>
            <person name="Shu C.L."/>
            <person name="Osoegawa K."/>
            <person name="de Jong P.J."/>
            <person name="Hrdy I."/>
            <person name="Horvathova L."/>
            <person name="Zubacova Z."/>
            <person name="Dolezal P."/>
            <person name="Malik S.B."/>
            <person name="Logsdon J.M. Jr."/>
            <person name="Henze K."/>
            <person name="Gupta A."/>
            <person name="Wang C.C."/>
            <person name="Dunne R.L."/>
            <person name="Upcroft J.A."/>
            <person name="Upcroft P."/>
            <person name="White O."/>
            <person name="Salzberg S.L."/>
            <person name="Tang P."/>
            <person name="Chiu C.-H."/>
            <person name="Lee Y.-S."/>
            <person name="Embley T.M."/>
            <person name="Coombs G.H."/>
            <person name="Mottram J.C."/>
            <person name="Tachezy J."/>
            <person name="Fraser-Liggett C.M."/>
            <person name="Johnson P.J."/>
        </authorList>
    </citation>
    <scope>NUCLEOTIDE SEQUENCE [LARGE SCALE GENOMIC DNA]</scope>
    <source>
        <strain evidence="3">G3</strain>
    </source>
</reference>
<keyword evidence="4" id="KW-1185">Reference proteome</keyword>
<evidence type="ECO:0000313" key="3">
    <source>
        <dbReference type="EMBL" id="EAY20126.1"/>
    </source>
</evidence>
<sequence length="585" mass="65698">MFLFCLISRVSADQDSGTDFYTDFNLVKDKNYDKTIEIPSYYSSYSCDFTTITAQKVLVKFEGGSLRLYVTALGLPHFVYVTFIATQQDYLATLMQAHLYGNVFFETQSPCQVYTYFDNNYPDVLPVAYFTASSPAVGYFNEGIGKPGHNILTDIRGVAPDETISRPTVSQGETITILNYNNVVFHPFVSIEDAQYYKHSSAAPKPQTPIKTPFPTAYETLSSTAHETPFSTAHQTPFLTAHETPFSTAHQTPFLTAHQTPFLTAHQTPFLTAQETPISEEDETPFSTAHETPFSTAHQTPFLTAQETPFSTGHETPFLTAYETPFLTAHQTPFLTAHETPSVTAEVPPTPNISELTNENETQKRENVYDGMYYINSRLAEIKKYYKNTEATIICDEDRLNYNIVAINSTIEVKSDSLCQASVYGRHNKIIANGPISFLIYADTNYLTEEFDLSDPKRHPLWRVIGSNNVFKTKFTGKATEDYSIAWYGFDGKGTVFPELGSNMKFENIIYGDIINMVSYEQISASRELEMKNFIMLSVKSGAKPPQKPLSLLVIVNIVGAISLILTIVIIFIVFKYGCKDYESE</sequence>
<evidence type="ECO:0000256" key="1">
    <source>
        <dbReference type="SAM" id="MobiDB-lite"/>
    </source>
</evidence>
<dbReference type="VEuPathDB" id="TrichDB:TVAG_366340"/>